<protein>
    <submittedName>
        <fullName evidence="4">GNAT family N-acetyltransferase</fullName>
    </submittedName>
</protein>
<evidence type="ECO:0000313" key="4">
    <source>
        <dbReference type="EMBL" id="XBX81633.1"/>
    </source>
</evidence>
<accession>A0AAU7W5C4</accession>
<organism evidence="4">
    <name type="scientific">Agromyces sp. G08B096</name>
    <dbReference type="NCBI Taxonomy" id="3156399"/>
    <lineage>
        <taxon>Bacteria</taxon>
        <taxon>Bacillati</taxon>
        <taxon>Actinomycetota</taxon>
        <taxon>Actinomycetes</taxon>
        <taxon>Micrococcales</taxon>
        <taxon>Microbacteriaceae</taxon>
        <taxon>Agromyces</taxon>
    </lineage>
</organism>
<dbReference type="InterPro" id="IPR050832">
    <property type="entry name" value="Bact_Acetyltransf"/>
</dbReference>
<dbReference type="PANTHER" id="PTHR43877">
    <property type="entry name" value="AMINOALKYLPHOSPHONATE N-ACETYLTRANSFERASE-RELATED-RELATED"/>
    <property type="match status" value="1"/>
</dbReference>
<dbReference type="Gene3D" id="3.40.630.30">
    <property type="match status" value="1"/>
</dbReference>
<dbReference type="RefSeq" id="WP_350347655.1">
    <property type="nucleotide sequence ID" value="NZ_CP158374.1"/>
</dbReference>
<keyword evidence="1" id="KW-0808">Transferase</keyword>
<proteinExistence type="predicted"/>
<dbReference type="InterPro" id="IPR016181">
    <property type="entry name" value="Acyl_CoA_acyltransferase"/>
</dbReference>
<feature type="domain" description="N-acetyltransferase" evidence="3">
    <location>
        <begin position="10"/>
        <end position="158"/>
    </location>
</feature>
<dbReference type="EMBL" id="CP158374">
    <property type="protein sequence ID" value="XBX81633.1"/>
    <property type="molecule type" value="Genomic_DNA"/>
</dbReference>
<sequence length="158" mass="17487">MESSEATLPMTERPLDEQVAGELLTLQRAAYATEAQLYRDPNLPALTQSLDDLRRELRGPGLGLWHGPRLVGAVRWTVDGDEAHIGRLTVAPDLQGRGIGTRLLRAAERASGASVFELFTGHLSVANIRLYEREGYAITRREPLHDGVDLVFMRKQAS</sequence>
<dbReference type="InterPro" id="IPR000182">
    <property type="entry name" value="GNAT_dom"/>
</dbReference>
<keyword evidence="2" id="KW-0012">Acyltransferase</keyword>
<dbReference type="GO" id="GO:0016747">
    <property type="term" value="F:acyltransferase activity, transferring groups other than amino-acyl groups"/>
    <property type="evidence" value="ECO:0007669"/>
    <property type="project" value="InterPro"/>
</dbReference>
<evidence type="ECO:0000256" key="1">
    <source>
        <dbReference type="ARBA" id="ARBA00022679"/>
    </source>
</evidence>
<evidence type="ECO:0000256" key="2">
    <source>
        <dbReference type="ARBA" id="ARBA00023315"/>
    </source>
</evidence>
<dbReference type="SUPFAM" id="SSF55729">
    <property type="entry name" value="Acyl-CoA N-acyltransferases (Nat)"/>
    <property type="match status" value="1"/>
</dbReference>
<name>A0AAU7W5C4_9MICO</name>
<gene>
    <name evidence="4" type="ORF">ABIQ69_13575</name>
</gene>
<reference evidence="4" key="1">
    <citation type="submission" date="2024-05" db="EMBL/GenBank/DDBJ databases">
        <authorList>
            <person name="Yu L."/>
        </authorList>
    </citation>
    <scope>NUCLEOTIDE SEQUENCE</scope>
    <source>
        <strain evidence="4">G08B096</strain>
    </source>
</reference>
<dbReference type="PANTHER" id="PTHR43877:SF2">
    <property type="entry name" value="AMINOALKYLPHOSPHONATE N-ACETYLTRANSFERASE-RELATED"/>
    <property type="match status" value="1"/>
</dbReference>
<dbReference type="AlphaFoldDB" id="A0AAU7W5C4"/>
<dbReference type="Pfam" id="PF00583">
    <property type="entry name" value="Acetyltransf_1"/>
    <property type="match status" value="1"/>
</dbReference>
<evidence type="ECO:0000259" key="3">
    <source>
        <dbReference type="PROSITE" id="PS51186"/>
    </source>
</evidence>
<dbReference type="PROSITE" id="PS51186">
    <property type="entry name" value="GNAT"/>
    <property type="match status" value="1"/>
</dbReference>
<dbReference type="CDD" id="cd04301">
    <property type="entry name" value="NAT_SF"/>
    <property type="match status" value="1"/>
</dbReference>